<accession>A0AAD7Z7X4</accession>
<dbReference type="EMBL" id="JASPKZ010009873">
    <property type="protein sequence ID" value="KAJ9575415.1"/>
    <property type="molecule type" value="Genomic_DNA"/>
</dbReference>
<feature type="non-terminal residue" evidence="1">
    <location>
        <position position="50"/>
    </location>
</feature>
<evidence type="ECO:0000313" key="1">
    <source>
        <dbReference type="EMBL" id="KAJ9575415.1"/>
    </source>
</evidence>
<keyword evidence="2" id="KW-1185">Reference proteome</keyword>
<dbReference type="Proteomes" id="UP001233999">
    <property type="component" value="Unassembled WGS sequence"/>
</dbReference>
<feature type="non-terminal residue" evidence="1">
    <location>
        <position position="1"/>
    </location>
</feature>
<name>A0AAD7Z7X4_DIPPU</name>
<protein>
    <submittedName>
        <fullName evidence="1">Uncharacterized protein</fullName>
    </submittedName>
</protein>
<organism evidence="1 2">
    <name type="scientific">Diploptera punctata</name>
    <name type="common">Pacific beetle cockroach</name>
    <dbReference type="NCBI Taxonomy" id="6984"/>
    <lineage>
        <taxon>Eukaryota</taxon>
        <taxon>Metazoa</taxon>
        <taxon>Ecdysozoa</taxon>
        <taxon>Arthropoda</taxon>
        <taxon>Hexapoda</taxon>
        <taxon>Insecta</taxon>
        <taxon>Pterygota</taxon>
        <taxon>Neoptera</taxon>
        <taxon>Polyneoptera</taxon>
        <taxon>Dictyoptera</taxon>
        <taxon>Blattodea</taxon>
        <taxon>Blaberoidea</taxon>
        <taxon>Blaberidae</taxon>
        <taxon>Diplopterinae</taxon>
        <taxon>Diploptera</taxon>
    </lineage>
</organism>
<sequence length="50" mass="5684">RKKCGKIILYFTPNVPNSQCVTFIFTEVYFVCKSESCSCIHMAAVKGDLY</sequence>
<proteinExistence type="predicted"/>
<gene>
    <name evidence="1" type="ORF">L9F63_025633</name>
</gene>
<evidence type="ECO:0000313" key="2">
    <source>
        <dbReference type="Proteomes" id="UP001233999"/>
    </source>
</evidence>
<reference evidence="1" key="2">
    <citation type="submission" date="2023-05" db="EMBL/GenBank/DDBJ databases">
        <authorList>
            <person name="Fouks B."/>
        </authorList>
    </citation>
    <scope>NUCLEOTIDE SEQUENCE</scope>
    <source>
        <strain evidence="1">Stay&amp;Tobe</strain>
        <tissue evidence="1">Testes</tissue>
    </source>
</reference>
<reference evidence="1" key="1">
    <citation type="journal article" date="2023" name="IScience">
        <title>Live-bearing cockroach genome reveals convergent evolutionary mechanisms linked to viviparity in insects and beyond.</title>
        <authorList>
            <person name="Fouks B."/>
            <person name="Harrison M.C."/>
            <person name="Mikhailova A.A."/>
            <person name="Marchal E."/>
            <person name="English S."/>
            <person name="Carruthers M."/>
            <person name="Jennings E.C."/>
            <person name="Chiamaka E.L."/>
            <person name="Frigard R.A."/>
            <person name="Pippel M."/>
            <person name="Attardo G.M."/>
            <person name="Benoit J.B."/>
            <person name="Bornberg-Bauer E."/>
            <person name="Tobe S.S."/>
        </authorList>
    </citation>
    <scope>NUCLEOTIDE SEQUENCE</scope>
    <source>
        <strain evidence="1">Stay&amp;Tobe</strain>
    </source>
</reference>
<comment type="caution">
    <text evidence="1">The sequence shown here is derived from an EMBL/GenBank/DDBJ whole genome shotgun (WGS) entry which is preliminary data.</text>
</comment>
<dbReference type="AlphaFoldDB" id="A0AAD7Z7X4"/>